<keyword evidence="3" id="KW-1185">Reference proteome</keyword>
<reference evidence="2 3" key="1">
    <citation type="journal article" date="2015" name="Genome Biol. Evol.">
        <title>Phylogenomic analyses indicate that early fungi evolved digesting cell walls of algal ancestors of land plants.</title>
        <authorList>
            <person name="Chang Y."/>
            <person name="Wang S."/>
            <person name="Sekimoto S."/>
            <person name="Aerts A.L."/>
            <person name="Choi C."/>
            <person name="Clum A."/>
            <person name="LaButti K.M."/>
            <person name="Lindquist E.A."/>
            <person name="Yee Ngan C."/>
            <person name="Ohm R.A."/>
            <person name="Salamov A.A."/>
            <person name="Grigoriev I.V."/>
            <person name="Spatafora J.W."/>
            <person name="Berbee M.L."/>
        </authorList>
    </citation>
    <scope>NUCLEOTIDE SEQUENCE [LARGE SCALE GENOMIC DNA]</scope>
    <source>
        <strain evidence="2 3">JEL478</strain>
    </source>
</reference>
<gene>
    <name evidence="2" type="ORF">M427DRAFT_409523</name>
</gene>
<evidence type="ECO:0000256" key="1">
    <source>
        <dbReference type="SAM" id="MobiDB-lite"/>
    </source>
</evidence>
<dbReference type="AlphaFoldDB" id="A0A139A6E9"/>
<feature type="region of interest" description="Disordered" evidence="1">
    <location>
        <begin position="77"/>
        <end position="182"/>
    </location>
</feature>
<dbReference type="Proteomes" id="UP000070544">
    <property type="component" value="Unassembled WGS sequence"/>
</dbReference>
<organism evidence="2 3">
    <name type="scientific">Gonapodya prolifera (strain JEL478)</name>
    <name type="common">Monoblepharis prolifera</name>
    <dbReference type="NCBI Taxonomy" id="1344416"/>
    <lineage>
        <taxon>Eukaryota</taxon>
        <taxon>Fungi</taxon>
        <taxon>Fungi incertae sedis</taxon>
        <taxon>Chytridiomycota</taxon>
        <taxon>Chytridiomycota incertae sedis</taxon>
        <taxon>Monoblepharidomycetes</taxon>
        <taxon>Monoblepharidales</taxon>
        <taxon>Gonapodyaceae</taxon>
        <taxon>Gonapodya</taxon>
    </lineage>
</organism>
<feature type="region of interest" description="Disordered" evidence="1">
    <location>
        <begin position="1"/>
        <end position="51"/>
    </location>
</feature>
<name>A0A139A6E9_GONPJ</name>
<dbReference type="EMBL" id="KQ965790">
    <property type="protein sequence ID" value="KXS12238.1"/>
    <property type="molecule type" value="Genomic_DNA"/>
</dbReference>
<feature type="compositionally biased region" description="Pro residues" evidence="1">
    <location>
        <begin position="136"/>
        <end position="146"/>
    </location>
</feature>
<feature type="compositionally biased region" description="Basic residues" evidence="1">
    <location>
        <begin position="124"/>
        <end position="135"/>
    </location>
</feature>
<protein>
    <submittedName>
        <fullName evidence="2">Uncharacterized protein</fullName>
    </submittedName>
</protein>
<accession>A0A139A6E9</accession>
<evidence type="ECO:0000313" key="3">
    <source>
        <dbReference type="Proteomes" id="UP000070544"/>
    </source>
</evidence>
<evidence type="ECO:0000313" key="2">
    <source>
        <dbReference type="EMBL" id="KXS12238.1"/>
    </source>
</evidence>
<sequence>MGQRRGHGTVARPRSRMGQGQGQRGAARCISHRAPTLPLTPPGLERHLAPPLPLSRFPKPHSTCAVTRAMPLTLIPLTQPRPRNQPSRPIPADSSSLGLRSQSTAGSCTAVKRGTARLPTGVPKRPHRSRRHLQPPKRPTNPPASSPPRMIRPRGSRNFHTGLDTCRLTLRRERRRADGSVR</sequence>
<proteinExistence type="predicted"/>
<feature type="compositionally biased region" description="Polar residues" evidence="1">
    <location>
        <begin position="81"/>
        <end position="107"/>
    </location>
</feature>